<sequence length="262" mass="28573">MDVSDAGHQTSERGIPLEGGWFVQIYGVKLRRKSLALGRAAAAASNPVVSHWGLPLLPEGCEGRKWQQALETLPSVPLARDERRNSSQRLSVNSLNLFAGTSSTSTTMPFSTLPSPRLTLASEDDELEVFNVWSQPMSTPEPGEPYLIVAPDRSSASSRGRPSFFRRGSTSARGKELNVEKEVAIGHIKSCPATVDEPPPPRATLRRPTLRPPTVGDEESNSSFDPDKSPLYQRRRRKNIMSEDSATSIANLSTCDGSGSWD</sequence>
<keyword evidence="3" id="KW-1185">Reference proteome</keyword>
<proteinExistence type="predicted"/>
<evidence type="ECO:0000256" key="1">
    <source>
        <dbReference type="SAM" id="MobiDB-lite"/>
    </source>
</evidence>
<organism evidence="2 3">
    <name type="scientific">Durusdinium trenchii</name>
    <dbReference type="NCBI Taxonomy" id="1381693"/>
    <lineage>
        <taxon>Eukaryota</taxon>
        <taxon>Sar</taxon>
        <taxon>Alveolata</taxon>
        <taxon>Dinophyceae</taxon>
        <taxon>Suessiales</taxon>
        <taxon>Symbiodiniaceae</taxon>
        <taxon>Durusdinium</taxon>
    </lineage>
</organism>
<evidence type="ECO:0000313" key="3">
    <source>
        <dbReference type="Proteomes" id="UP001642464"/>
    </source>
</evidence>
<protein>
    <submittedName>
        <fullName evidence="2">Oxygen-independent coproporphyrinogen-III oxidase-like protein</fullName>
    </submittedName>
</protein>
<feature type="region of interest" description="Disordered" evidence="1">
    <location>
        <begin position="190"/>
        <end position="262"/>
    </location>
</feature>
<dbReference type="EMBL" id="CAXAMM010004446">
    <property type="protein sequence ID" value="CAK9003586.1"/>
    <property type="molecule type" value="Genomic_DNA"/>
</dbReference>
<comment type="caution">
    <text evidence="2">The sequence shown here is derived from an EMBL/GenBank/DDBJ whole genome shotgun (WGS) entry which is preliminary data.</text>
</comment>
<accession>A0ABP0ILX7</accession>
<feature type="compositionally biased region" description="Polar residues" evidence="1">
    <location>
        <begin position="242"/>
        <end position="262"/>
    </location>
</feature>
<feature type="region of interest" description="Disordered" evidence="1">
    <location>
        <begin position="152"/>
        <end position="173"/>
    </location>
</feature>
<name>A0ABP0ILX7_9DINO</name>
<reference evidence="2 3" key="1">
    <citation type="submission" date="2024-02" db="EMBL/GenBank/DDBJ databases">
        <authorList>
            <person name="Chen Y."/>
            <person name="Shah S."/>
            <person name="Dougan E. K."/>
            <person name="Thang M."/>
            <person name="Chan C."/>
        </authorList>
    </citation>
    <scope>NUCLEOTIDE SEQUENCE [LARGE SCALE GENOMIC DNA]</scope>
</reference>
<dbReference type="Proteomes" id="UP001642464">
    <property type="component" value="Unassembled WGS sequence"/>
</dbReference>
<evidence type="ECO:0000313" key="2">
    <source>
        <dbReference type="EMBL" id="CAK9003586.1"/>
    </source>
</evidence>
<gene>
    <name evidence="2" type="ORF">SCF082_LOCUS7806</name>
</gene>
<feature type="compositionally biased region" description="Low complexity" evidence="1">
    <location>
        <begin position="152"/>
        <end position="169"/>
    </location>
</feature>